<evidence type="ECO:0000313" key="4">
    <source>
        <dbReference type="EMBL" id="CAI9091506.1"/>
    </source>
</evidence>
<proteinExistence type="predicted"/>
<gene>
    <name evidence="4" type="ORF">OLC1_LOCUS3419</name>
</gene>
<dbReference type="InterPro" id="IPR008502">
    <property type="entry name" value="Prolamin-like"/>
</dbReference>
<evidence type="ECO:0000313" key="5">
    <source>
        <dbReference type="Proteomes" id="UP001161247"/>
    </source>
</evidence>
<name>A0AAV1C831_OLDCO</name>
<accession>A0AAV1C831</accession>
<protein>
    <submittedName>
        <fullName evidence="4">OLC1v1026558C1</fullName>
    </submittedName>
</protein>
<dbReference type="Pfam" id="PF05617">
    <property type="entry name" value="Prolamin_like"/>
    <property type="match status" value="1"/>
</dbReference>
<feature type="chain" id="PRO_5043920139" evidence="2">
    <location>
        <begin position="25"/>
        <end position="94"/>
    </location>
</feature>
<keyword evidence="1 2" id="KW-0732">Signal</keyword>
<dbReference type="AlphaFoldDB" id="A0AAV1C831"/>
<feature type="signal peptide" evidence="2">
    <location>
        <begin position="1"/>
        <end position="24"/>
    </location>
</feature>
<organism evidence="4 5">
    <name type="scientific">Oldenlandia corymbosa var. corymbosa</name>
    <dbReference type="NCBI Taxonomy" id="529605"/>
    <lineage>
        <taxon>Eukaryota</taxon>
        <taxon>Viridiplantae</taxon>
        <taxon>Streptophyta</taxon>
        <taxon>Embryophyta</taxon>
        <taxon>Tracheophyta</taxon>
        <taxon>Spermatophyta</taxon>
        <taxon>Magnoliopsida</taxon>
        <taxon>eudicotyledons</taxon>
        <taxon>Gunneridae</taxon>
        <taxon>Pentapetalae</taxon>
        <taxon>asterids</taxon>
        <taxon>lamiids</taxon>
        <taxon>Gentianales</taxon>
        <taxon>Rubiaceae</taxon>
        <taxon>Rubioideae</taxon>
        <taxon>Spermacoceae</taxon>
        <taxon>Hedyotis-Oldenlandia complex</taxon>
        <taxon>Oldenlandia</taxon>
    </lineage>
</organism>
<evidence type="ECO:0000256" key="2">
    <source>
        <dbReference type="SAM" id="SignalP"/>
    </source>
</evidence>
<evidence type="ECO:0000259" key="3">
    <source>
        <dbReference type="Pfam" id="PF05617"/>
    </source>
</evidence>
<evidence type="ECO:0000256" key="1">
    <source>
        <dbReference type="ARBA" id="ARBA00022729"/>
    </source>
</evidence>
<sequence length="94" mass="10345">MSPKNCRMSAVILCLFILLGLCYGEGVELEVSNDCKNAKAIVKPCITEIIKEVLTFRSVSIPATCCHAILGIAASCYSKTLPSWFIPFVQEHCY</sequence>
<dbReference type="EMBL" id="OX459118">
    <property type="protein sequence ID" value="CAI9091506.1"/>
    <property type="molecule type" value="Genomic_DNA"/>
</dbReference>
<dbReference type="Proteomes" id="UP001161247">
    <property type="component" value="Chromosome 1"/>
</dbReference>
<reference evidence="4" key="1">
    <citation type="submission" date="2023-03" db="EMBL/GenBank/DDBJ databases">
        <authorList>
            <person name="Julca I."/>
        </authorList>
    </citation>
    <scope>NUCLEOTIDE SEQUENCE</scope>
</reference>
<keyword evidence="5" id="KW-1185">Reference proteome</keyword>
<feature type="domain" description="Prolamin-like" evidence="3">
    <location>
        <begin position="35"/>
        <end position="85"/>
    </location>
</feature>